<dbReference type="InterPro" id="IPR038726">
    <property type="entry name" value="PDDEXK_AddAB-type"/>
</dbReference>
<evidence type="ECO:0000313" key="3">
    <source>
        <dbReference type="Proteomes" id="UP000001818"/>
    </source>
</evidence>
<evidence type="ECO:0000313" key="2">
    <source>
        <dbReference type="EMBL" id="ABE37276.1"/>
    </source>
</evidence>
<protein>
    <recommendedName>
        <fullName evidence="1">PD-(D/E)XK endonuclease-like domain-containing protein</fullName>
    </recommendedName>
</protein>
<dbReference type="InterPro" id="IPR011604">
    <property type="entry name" value="PDDEXK-like_dom_sf"/>
</dbReference>
<dbReference type="InterPro" id="IPR027417">
    <property type="entry name" value="P-loop_NTPase"/>
</dbReference>
<dbReference type="AlphaFoldDB" id="Q13F63"/>
<reference evidence="2 3" key="1">
    <citation type="submission" date="2006-03" db="EMBL/GenBank/DDBJ databases">
        <title>Complete sequence of Rhodopseudomonas palustris BisB5.</title>
        <authorList>
            <consortium name="US DOE Joint Genome Institute"/>
            <person name="Copeland A."/>
            <person name="Lucas S."/>
            <person name="Lapidus A."/>
            <person name="Barry K."/>
            <person name="Detter J.C."/>
            <person name="Glavina del Rio T."/>
            <person name="Hammon N."/>
            <person name="Israni S."/>
            <person name="Dalin E."/>
            <person name="Tice H."/>
            <person name="Pitluck S."/>
            <person name="Chain P."/>
            <person name="Malfatti S."/>
            <person name="Shin M."/>
            <person name="Vergez L."/>
            <person name="Schmutz J."/>
            <person name="Larimer F."/>
            <person name="Land M."/>
            <person name="Hauser L."/>
            <person name="Pelletier D.A."/>
            <person name="Kyrpides N."/>
            <person name="Lykidis A."/>
            <person name="Oda Y."/>
            <person name="Harwood C.S."/>
            <person name="Richardson P."/>
        </authorList>
    </citation>
    <scope>NUCLEOTIDE SEQUENCE [LARGE SCALE GENOMIC DNA]</scope>
    <source>
        <strain evidence="2 3">BisB5</strain>
    </source>
</reference>
<gene>
    <name evidence="2" type="ordered locus">RPD_0036</name>
</gene>
<proteinExistence type="predicted"/>
<name>Q13F63_RHOPS</name>
<dbReference type="STRING" id="316057.RPD_0036"/>
<feature type="domain" description="PD-(D/E)XK endonuclease-like" evidence="1">
    <location>
        <begin position="575"/>
        <end position="828"/>
    </location>
</feature>
<accession>Q13F63</accession>
<evidence type="ECO:0000259" key="1">
    <source>
        <dbReference type="Pfam" id="PF12705"/>
    </source>
</evidence>
<dbReference type="SUPFAM" id="SSF52540">
    <property type="entry name" value="P-loop containing nucleoside triphosphate hydrolases"/>
    <property type="match status" value="1"/>
</dbReference>
<dbReference type="EMBL" id="CP000283">
    <property type="protein sequence ID" value="ABE37276.1"/>
    <property type="molecule type" value="Genomic_DNA"/>
</dbReference>
<dbReference type="SUPFAM" id="SSF52980">
    <property type="entry name" value="Restriction endonuclease-like"/>
    <property type="match status" value="1"/>
</dbReference>
<dbReference type="KEGG" id="rpd:RPD_0036"/>
<dbReference type="Pfam" id="PF12705">
    <property type="entry name" value="PDDEXK_1"/>
    <property type="match status" value="1"/>
</dbReference>
<dbReference type="HOGENOM" id="CLU_325366_0_0_5"/>
<organism evidence="2 3">
    <name type="scientific">Rhodopseudomonas palustris (strain BisB5)</name>
    <dbReference type="NCBI Taxonomy" id="316057"/>
    <lineage>
        <taxon>Bacteria</taxon>
        <taxon>Pseudomonadati</taxon>
        <taxon>Pseudomonadota</taxon>
        <taxon>Alphaproteobacteria</taxon>
        <taxon>Hyphomicrobiales</taxon>
        <taxon>Nitrobacteraceae</taxon>
        <taxon>Rhodopseudomonas</taxon>
    </lineage>
</organism>
<dbReference type="InterPro" id="IPR011335">
    <property type="entry name" value="Restrct_endonuc-II-like"/>
</dbReference>
<dbReference type="Proteomes" id="UP000001818">
    <property type="component" value="Chromosome"/>
</dbReference>
<dbReference type="eggNOG" id="COG2887">
    <property type="taxonomic scope" value="Bacteria"/>
</dbReference>
<dbReference type="Gene3D" id="3.90.320.10">
    <property type="match status" value="1"/>
</dbReference>
<sequence length="886" mass="95090">MRASRRTVVVHTVLAGRMERTAAARSNELGVQIVTMGQLAARLAGGLLRPVDSEALQEAVFAALPVVDMGELEPIKLLPGMPGAVTATFDKAWRAGVDLSSAAHPRLAALAALEQEVVGRLPASMKRPAELVAMAKERIAQASTVIGSLEIHGHSEMSPCWRPLLEALANVVPLTWVAGPRHVPAWLEGTGVTVAKTDPTATATASYSCANQQHEVIEAFRWVRKLLAEGVQAADIAIAATGPADYDDHMFAQVQESNLPVHFVSGVKALTTADGQAAAALAEVLAKGLSQERVRRLFALLRGSPALERIPREWTRLLPLGAPLTEMERWERVFARVEASDWPEGQDLSALVLEVLRLLDRGLAAATDVGEALLTGVPLSLWRRSLREGPPAALPVTLGRLRTPDALEPAASVIWCSAIDLASSPRPHVWLLGMNAGRWPRRISEDRLIPNHVLPIEELDPLPIADGDKRDFGTILATATEVAMSHSRRDAGGRLRGRSPLIKSFAVTYLDRGRTPEHAASEADRLLACPAEFAKLPVAVSGIGCWRDWFSGGLTAHDGLVAANHPRITKLFERSLSATSLKLLLRDPIRFVWRYGFRWTAPEDADEPLTLDGLAFGNLVHAVLQNAVDGLSEAGGLAAADRAAIDARIAAAIGGTVAAWEAEFPVPPAVIWRSAVERASTTATAALTYPMAALPDQRSWTEIPFGKPDEAEGERDLPWPTEKTVEIPGTGLLIDGKIDRLDLAGDRSKARVLDYKTGKLDRKMAEKVIDGGRELQRCLYAFAVRTLVEAGVGVEAALFYPNAPEGEQAVFPLTDAALEAALAKVTQAVSLSRDALLAGAAVPGEDAADKYNDLRFALPANAGYLPRKKLPAIDRLGQAAAVWSET</sequence>
<dbReference type="BioCyc" id="RPAL316057:RPD_RS00180-MONOMER"/>